<feature type="region of interest" description="Disordered" evidence="3">
    <location>
        <begin position="248"/>
        <end position="274"/>
    </location>
</feature>
<reference evidence="5" key="1">
    <citation type="submission" date="2025-08" db="UniProtKB">
        <authorList>
            <consortium name="RefSeq"/>
        </authorList>
    </citation>
    <scope>IDENTIFICATION</scope>
    <source>
        <tissue evidence="5">Leukocyte</tissue>
    </source>
</reference>
<feature type="coiled-coil region" evidence="2">
    <location>
        <begin position="571"/>
        <end position="654"/>
    </location>
</feature>
<organism evidence="5">
    <name type="scientific">Castor canadensis</name>
    <name type="common">American beaver</name>
    <dbReference type="NCBI Taxonomy" id="51338"/>
    <lineage>
        <taxon>Eukaryota</taxon>
        <taxon>Metazoa</taxon>
        <taxon>Chordata</taxon>
        <taxon>Craniata</taxon>
        <taxon>Vertebrata</taxon>
        <taxon>Euteleostomi</taxon>
        <taxon>Mammalia</taxon>
        <taxon>Eutheria</taxon>
        <taxon>Euarchontoglires</taxon>
        <taxon>Glires</taxon>
        <taxon>Rodentia</taxon>
        <taxon>Castorimorpha</taxon>
        <taxon>Castoridae</taxon>
        <taxon>Castor</taxon>
    </lineage>
</organism>
<dbReference type="PANTHER" id="PTHR10881:SF46">
    <property type="entry name" value="GOLGIN SUBFAMILY A MEMBER 2"/>
    <property type="match status" value="1"/>
</dbReference>
<dbReference type="Pfam" id="PF15070">
    <property type="entry name" value="GOLGA2L5"/>
    <property type="match status" value="2"/>
</dbReference>
<evidence type="ECO:0000259" key="4">
    <source>
        <dbReference type="Pfam" id="PF15070"/>
    </source>
</evidence>
<feature type="domain" description="Golgin subfamily A conserved" evidence="4">
    <location>
        <begin position="240"/>
        <end position="542"/>
    </location>
</feature>
<keyword evidence="1 2" id="KW-0175">Coiled coil</keyword>
<name>A0A8B7TT92_CASCN</name>
<evidence type="ECO:0000256" key="2">
    <source>
        <dbReference type="SAM" id="Coils"/>
    </source>
</evidence>
<evidence type="ECO:0000256" key="3">
    <source>
        <dbReference type="SAM" id="MobiDB-lite"/>
    </source>
</evidence>
<feature type="domain" description="Golgin subfamily A conserved" evidence="4">
    <location>
        <begin position="544"/>
        <end position="666"/>
    </location>
</feature>
<sequence length="686" mass="78077">MSEETRQHKLAVGKKILLEHQQKRNPGAKKKNKSQNGSKTTTAKDCHSFEDILKVPVSDLNEAALPSLESGRRPKTTRPLHHLQMVSSMSSTSVMTSQKYADNGPNIEDKTKTFSTAESLLQLSRGSASIPSANQKGLTSDVKNLESQYHRLVTALDSSHLTNNQLRKELEELKKEHQEIVNQLKKEKKQCQQELEEERRTLKQQLQDHVRTIGILVAEKANFQTALAHAQQTVRQKEAECEDLTRRLRPSEPLMDEMKSQLPPQPPAGPSEANQLLQAEAQQSPKELEDLTAQLRAEQQENERLSRLNQEQGERLRALEREAEVWNQQAENRKKILETIDKDLTNTSRALLQNSQLKEQLAELQGGFNALTNKNTELTSALHGEQHINTQLTKQVGQLQDVLGKLKDMVEGKTQEARGLQQQKDQCLAHLQQCAAAYQQHLGAYQQLTSDKEDLHRQLLKHTQLLEQLQQGEIQGKMALEMALRELKETQERLEVTSLQNQQLQAQLSLVAQPEEEDEVVEQNDEAASKSTLATPQDLDSALAPGSRGDYLFVKRHQITQVAMDKLQKCFLKVMQEKVDLKERVKELEHKCVLLSGETDTIGDYIALYHRQRAVLRKRYEQKEEYVRQLTQDKEDLKLKLVELQKQVIRLEGKHNKGEGTLLTAAESTSGPWELEDTTEQDSFLE</sequence>
<dbReference type="OrthoDB" id="5978643at2759"/>
<protein>
    <submittedName>
        <fullName evidence="5">Golgin subfamily A member 2-like</fullName>
    </submittedName>
</protein>
<feature type="coiled-coil region" evidence="2">
    <location>
        <begin position="281"/>
        <end position="374"/>
    </location>
</feature>
<dbReference type="GO" id="GO:0000137">
    <property type="term" value="C:Golgi cis cisterna"/>
    <property type="evidence" value="ECO:0007669"/>
    <property type="project" value="TreeGrafter"/>
</dbReference>
<dbReference type="InterPro" id="IPR043976">
    <property type="entry name" value="GOLGA_cons_dom"/>
</dbReference>
<dbReference type="GO" id="GO:0007030">
    <property type="term" value="P:Golgi organization"/>
    <property type="evidence" value="ECO:0007669"/>
    <property type="project" value="TreeGrafter"/>
</dbReference>
<dbReference type="KEGG" id="ccan:109676531"/>
<gene>
    <name evidence="5" type="primary">LOC109676531</name>
</gene>
<dbReference type="InterPro" id="IPR024858">
    <property type="entry name" value="GOLGA"/>
</dbReference>
<dbReference type="GO" id="GO:0032580">
    <property type="term" value="C:Golgi cisterna membrane"/>
    <property type="evidence" value="ECO:0007669"/>
    <property type="project" value="TreeGrafter"/>
</dbReference>
<feature type="coiled-coil region" evidence="2">
    <location>
        <begin position="452"/>
        <end position="507"/>
    </location>
</feature>
<evidence type="ECO:0000313" key="5">
    <source>
        <dbReference type="RefSeq" id="XP_020008495.1"/>
    </source>
</evidence>
<evidence type="ECO:0000256" key="1">
    <source>
        <dbReference type="ARBA" id="ARBA00023054"/>
    </source>
</evidence>
<feature type="compositionally biased region" description="Acidic residues" evidence="3">
    <location>
        <begin position="674"/>
        <end position="686"/>
    </location>
</feature>
<feature type="coiled-coil region" evidence="2">
    <location>
        <begin position="156"/>
        <end position="247"/>
    </location>
</feature>
<accession>A0A8B7TT92</accession>
<dbReference type="GO" id="GO:0005801">
    <property type="term" value="C:cis-Golgi network"/>
    <property type="evidence" value="ECO:0007669"/>
    <property type="project" value="TreeGrafter"/>
</dbReference>
<feature type="region of interest" description="Disordered" evidence="3">
    <location>
        <begin position="660"/>
        <end position="686"/>
    </location>
</feature>
<feature type="region of interest" description="Disordered" evidence="3">
    <location>
        <begin position="1"/>
        <end position="47"/>
    </location>
</feature>
<dbReference type="RefSeq" id="XP_020008495.1">
    <property type="nucleotide sequence ID" value="XM_020152906.1"/>
</dbReference>
<feature type="non-terminal residue" evidence="5">
    <location>
        <position position="686"/>
    </location>
</feature>
<proteinExistence type="predicted"/>
<dbReference type="AlphaFoldDB" id="A0A8B7TT92"/>
<dbReference type="PANTHER" id="PTHR10881">
    <property type="entry name" value="GOLGIN SUBFAMILY A MEMBER-RELATED"/>
    <property type="match status" value="1"/>
</dbReference>